<dbReference type="Gene3D" id="3.10.350.10">
    <property type="entry name" value="LysM domain"/>
    <property type="match status" value="2"/>
</dbReference>
<feature type="domain" description="LysM" evidence="5">
    <location>
        <begin position="292"/>
        <end position="335"/>
    </location>
</feature>
<gene>
    <name evidence="6" type="ORF">QLS71_010260</name>
</gene>
<dbReference type="GO" id="GO:0042742">
    <property type="term" value="P:defense response to bacterium"/>
    <property type="evidence" value="ECO:0007669"/>
    <property type="project" value="UniProtKB-KW"/>
</dbReference>
<evidence type="ECO:0000256" key="4">
    <source>
        <dbReference type="ARBA" id="ARBA00032108"/>
    </source>
</evidence>
<dbReference type="AlphaFoldDB" id="A0AAU7EC84"/>
<evidence type="ECO:0000313" key="7">
    <source>
        <dbReference type="Proteomes" id="UP001224325"/>
    </source>
</evidence>
<keyword evidence="3" id="KW-0378">Hydrolase</keyword>
<dbReference type="PROSITE" id="PS51257">
    <property type="entry name" value="PROKAR_LIPOPROTEIN"/>
    <property type="match status" value="1"/>
</dbReference>
<dbReference type="EMBL" id="CP155618">
    <property type="protein sequence ID" value="XBL12723.1"/>
    <property type="molecule type" value="Genomic_DNA"/>
</dbReference>
<name>A0AAU7EC84_9FLAO</name>
<dbReference type="KEGG" id="mlil:QLS71_010260"/>
<dbReference type="InterPro" id="IPR002901">
    <property type="entry name" value="MGlyc_endo_b_GlcNAc-like_dom"/>
</dbReference>
<dbReference type="Proteomes" id="UP001224325">
    <property type="component" value="Chromosome"/>
</dbReference>
<dbReference type="Pfam" id="PF01832">
    <property type="entry name" value="Glucosaminidase"/>
    <property type="match status" value="1"/>
</dbReference>
<dbReference type="GO" id="GO:0031640">
    <property type="term" value="P:killing of cells of another organism"/>
    <property type="evidence" value="ECO:0007669"/>
    <property type="project" value="UniProtKB-KW"/>
</dbReference>
<evidence type="ECO:0000256" key="2">
    <source>
        <dbReference type="ARBA" id="ARBA00022638"/>
    </source>
</evidence>
<dbReference type="InterPro" id="IPR051056">
    <property type="entry name" value="Glycosyl_Hydrolase_73"/>
</dbReference>
<evidence type="ECO:0000256" key="3">
    <source>
        <dbReference type="ARBA" id="ARBA00022801"/>
    </source>
</evidence>
<dbReference type="CDD" id="cd00118">
    <property type="entry name" value="LysM"/>
    <property type="match status" value="2"/>
</dbReference>
<keyword evidence="2" id="KW-0081">Bacteriolytic enzyme</keyword>
<keyword evidence="7" id="KW-1185">Reference proteome</keyword>
<evidence type="ECO:0000256" key="1">
    <source>
        <dbReference type="ARBA" id="ARBA00022529"/>
    </source>
</evidence>
<evidence type="ECO:0000259" key="5">
    <source>
        <dbReference type="PROSITE" id="PS51782"/>
    </source>
</evidence>
<organism evidence="6 7">
    <name type="scientific">Mariniflexile litorale</name>
    <dbReference type="NCBI Taxonomy" id="3045158"/>
    <lineage>
        <taxon>Bacteria</taxon>
        <taxon>Pseudomonadati</taxon>
        <taxon>Bacteroidota</taxon>
        <taxon>Flavobacteriia</taxon>
        <taxon>Flavobacteriales</taxon>
        <taxon>Flavobacteriaceae</taxon>
        <taxon>Mariniflexile</taxon>
    </lineage>
</organism>
<dbReference type="RefSeq" id="WP_308993815.1">
    <property type="nucleotide sequence ID" value="NZ_CP155618.1"/>
</dbReference>
<dbReference type="PROSITE" id="PS51782">
    <property type="entry name" value="LYSM"/>
    <property type="match status" value="2"/>
</dbReference>
<dbReference type="PANTHER" id="PTHR33308">
    <property type="entry name" value="PEPTIDOGLYCAN HYDROLASE FLGJ"/>
    <property type="match status" value="1"/>
</dbReference>
<dbReference type="InterPro" id="IPR036779">
    <property type="entry name" value="LysM_dom_sf"/>
</dbReference>
<accession>A0AAU7EC84</accession>
<proteinExistence type="predicted"/>
<evidence type="ECO:0000313" key="6">
    <source>
        <dbReference type="EMBL" id="XBL12723.1"/>
    </source>
</evidence>
<protein>
    <recommendedName>
        <fullName evidence="4">Peptidoglycan hydrolase</fullName>
    </recommendedName>
</protein>
<sequence>MKRIIVFCILTSFIFSCGAKKVAVKKKTSKPKTERVVIKKEAQNSRVNEGVDEVVNGVQVKITSVDEYIALFKSIAQEEMRLYGIPASITLAQGILESNSGRGRLAVEANNHFGIKCHDWTGDKIYHDDDASQECFRKYNDSKYSYRDHSLFLSQRSRYAALFKLKKEDYKGWARELRKAGYATDTKYPDKLISLINRYNLHAYDAEVLGEVYVKYEEEIGDFSMYYVEKGDSMYSISKKFNISINEIKAWNDLSTTSLNVGQKLKINKNSKDAVVSSSDQNASAKMTAVKRSHIVEKGETLYSISKRYNMTVSELQKMNDLKDNALNIGQELQVNSTN</sequence>
<keyword evidence="1" id="KW-0929">Antimicrobial</keyword>
<dbReference type="GO" id="GO:0004040">
    <property type="term" value="F:amidase activity"/>
    <property type="evidence" value="ECO:0007669"/>
    <property type="project" value="InterPro"/>
</dbReference>
<dbReference type="Gene3D" id="1.10.530.10">
    <property type="match status" value="1"/>
</dbReference>
<dbReference type="Pfam" id="PF01476">
    <property type="entry name" value="LysM"/>
    <property type="match status" value="2"/>
</dbReference>
<dbReference type="SUPFAM" id="SSF54106">
    <property type="entry name" value="LysM domain"/>
    <property type="match status" value="2"/>
</dbReference>
<dbReference type="PANTHER" id="PTHR33308:SF9">
    <property type="entry name" value="PEPTIDOGLYCAN HYDROLASE FLGJ"/>
    <property type="match status" value="1"/>
</dbReference>
<dbReference type="SMART" id="SM00257">
    <property type="entry name" value="LysM"/>
    <property type="match status" value="2"/>
</dbReference>
<dbReference type="SMART" id="SM00047">
    <property type="entry name" value="LYZ2"/>
    <property type="match status" value="1"/>
</dbReference>
<feature type="domain" description="LysM" evidence="5">
    <location>
        <begin position="224"/>
        <end position="267"/>
    </location>
</feature>
<reference evidence="6" key="1">
    <citation type="submission" date="2024-04" db="EMBL/GenBank/DDBJ databases">
        <title>Mariniflexile litorale, isolated from the shallow sediments of the Sea of Japan.</title>
        <authorList>
            <person name="Romanenko L."/>
            <person name="Isaeva M."/>
        </authorList>
    </citation>
    <scope>NUCLEOTIDE SEQUENCE [LARGE SCALE GENOMIC DNA]</scope>
    <source>
        <strain evidence="6">KMM 9835</strain>
    </source>
</reference>
<dbReference type="InterPro" id="IPR018392">
    <property type="entry name" value="LysM"/>
</dbReference>